<comment type="caution">
    <text evidence="3">The sequence shown here is derived from an EMBL/GenBank/DDBJ whole genome shotgun (WGS) entry which is preliminary data.</text>
</comment>
<evidence type="ECO:0000256" key="2">
    <source>
        <dbReference type="SAM" id="Phobius"/>
    </source>
</evidence>
<accession>A0A8H3A2C4</accession>
<sequence length="449" mass="50269">MRSRDKRSIMLPQPGSSRLTNTHKGEPGLVPSRIFSKSLLRRRRFYVVLGFFLLILYYLRILESSAQRLPGYEVAYEEEMQRALDISTSDESVKYLHFKVSPSARVDEAISKLFLHAHLAHATQRVYVFDPLEPKPKDTSYWSSKMVQPLSSVLNLGDGWDANGDVMQPLSSLGWHYVCPPRKRKYLHVSSEDFGKAGPSPDLLMSTWTKKILKQDAQCVEVIGEPFPESSLESKAINGLFDTISSSPVLKQYVFRHNIQAAASSILPVATQTSLSPTSNNTVVLHSYIPPSGLDDPCSDLAARGAPFRTFAHLKGIPTPFETPANKVYYKQRCSPTVQDIIGRLGVVRTALPALKHVYVVDGPLGMTSEQWVERKRWFEELRYELTTKYGWESVRWAAAGAKTESVAIDIELATRSHAYVGNGFTEFSSNVILLRAARGAPMGSLRFL</sequence>
<protein>
    <submittedName>
        <fullName evidence="3">Uncharacterized protein</fullName>
    </submittedName>
</protein>
<dbReference type="Proteomes" id="UP000663846">
    <property type="component" value="Unassembled WGS sequence"/>
</dbReference>
<feature type="region of interest" description="Disordered" evidence="1">
    <location>
        <begin position="1"/>
        <end position="25"/>
    </location>
</feature>
<gene>
    <name evidence="3" type="ORF">RDB_LOCUS53209</name>
</gene>
<dbReference type="Gene3D" id="3.40.50.11350">
    <property type="match status" value="1"/>
</dbReference>
<evidence type="ECO:0000313" key="4">
    <source>
        <dbReference type="Proteomes" id="UP000663846"/>
    </source>
</evidence>
<dbReference type="AlphaFoldDB" id="A0A8H3A2C4"/>
<keyword evidence="2" id="KW-1133">Transmembrane helix</keyword>
<feature type="transmembrane region" description="Helical" evidence="2">
    <location>
        <begin position="45"/>
        <end position="62"/>
    </location>
</feature>
<evidence type="ECO:0000256" key="1">
    <source>
        <dbReference type="SAM" id="MobiDB-lite"/>
    </source>
</evidence>
<keyword evidence="2" id="KW-0812">Transmembrane</keyword>
<keyword evidence="2" id="KW-0472">Membrane</keyword>
<reference evidence="3" key="1">
    <citation type="submission" date="2021-01" db="EMBL/GenBank/DDBJ databases">
        <authorList>
            <person name="Kaushik A."/>
        </authorList>
    </citation>
    <scope>NUCLEOTIDE SEQUENCE</scope>
    <source>
        <strain evidence="3">AG1-1C</strain>
    </source>
</reference>
<organism evidence="3 4">
    <name type="scientific">Rhizoctonia solani</name>
    <dbReference type="NCBI Taxonomy" id="456999"/>
    <lineage>
        <taxon>Eukaryota</taxon>
        <taxon>Fungi</taxon>
        <taxon>Dikarya</taxon>
        <taxon>Basidiomycota</taxon>
        <taxon>Agaricomycotina</taxon>
        <taxon>Agaricomycetes</taxon>
        <taxon>Cantharellales</taxon>
        <taxon>Ceratobasidiaceae</taxon>
        <taxon>Rhizoctonia</taxon>
    </lineage>
</organism>
<dbReference type="EMBL" id="CAJMWS010000301">
    <property type="protein sequence ID" value="CAE6399111.1"/>
    <property type="molecule type" value="Genomic_DNA"/>
</dbReference>
<proteinExistence type="predicted"/>
<evidence type="ECO:0000313" key="3">
    <source>
        <dbReference type="EMBL" id="CAE6399111.1"/>
    </source>
</evidence>
<name>A0A8H3A2C4_9AGAM</name>